<sequence length="202" mass="21958">MPTDVRRSARGAPPLPTSTKPVPPASTASSSSLSSGRQDRVAKSSVVPKSATPHSRSSEEMSEPPRRSQRAHQPKDDEPPKKSNGVEDDAADEEEVTRCICGQQEYPGPPLSEAFDAAALESEDAGGLFISCDGCSVWQHGGCVGIVEESEVPDKYFCEECRPKLHTLHTDTRGTPTSCRRQHCIVQYLPWSVVATVREKEQ</sequence>
<dbReference type="PROSITE" id="PS01359">
    <property type="entry name" value="ZF_PHD_1"/>
    <property type="match status" value="1"/>
</dbReference>
<feature type="domain" description="Zinc finger PHD-type" evidence="5">
    <location>
        <begin position="98"/>
        <end position="162"/>
    </location>
</feature>
<dbReference type="PANTHER" id="PTHR47793">
    <property type="entry name" value="HISTONE DEACETYLASE COMPLEX SUBUNIT CTI6"/>
    <property type="match status" value="1"/>
</dbReference>
<dbReference type="InterPro" id="IPR019787">
    <property type="entry name" value="Znf_PHD-finger"/>
</dbReference>
<name>A0AAJ0GBQ6_9PEZI</name>
<feature type="compositionally biased region" description="Low complexity" evidence="4">
    <location>
        <begin position="25"/>
        <end position="35"/>
    </location>
</feature>
<reference evidence="6" key="1">
    <citation type="submission" date="2023-04" db="EMBL/GenBank/DDBJ databases">
        <title>Black Yeasts Isolated from many extreme environments.</title>
        <authorList>
            <person name="Coleine C."/>
            <person name="Stajich J.E."/>
            <person name="Selbmann L."/>
        </authorList>
    </citation>
    <scope>NUCLEOTIDE SEQUENCE</scope>
    <source>
        <strain evidence="6">CCFEE 5312</strain>
    </source>
</reference>
<feature type="compositionally biased region" description="Basic and acidic residues" evidence="4">
    <location>
        <begin position="56"/>
        <end position="66"/>
    </location>
</feature>
<gene>
    <name evidence="6" type="primary">CTI6_2</name>
    <name evidence="6" type="ORF">LTR09_006566</name>
</gene>
<dbReference type="GO" id="GO:0033698">
    <property type="term" value="C:Rpd3L complex"/>
    <property type="evidence" value="ECO:0007669"/>
    <property type="project" value="TreeGrafter"/>
</dbReference>
<dbReference type="Gene3D" id="3.30.40.10">
    <property type="entry name" value="Zinc/RING finger domain, C3HC4 (zinc finger)"/>
    <property type="match status" value="1"/>
</dbReference>
<dbReference type="Pfam" id="PF00628">
    <property type="entry name" value="PHD"/>
    <property type="match status" value="1"/>
</dbReference>
<evidence type="ECO:0000256" key="3">
    <source>
        <dbReference type="ARBA" id="ARBA00022833"/>
    </source>
</evidence>
<dbReference type="GO" id="GO:0008270">
    <property type="term" value="F:zinc ion binding"/>
    <property type="evidence" value="ECO:0007669"/>
    <property type="project" value="UniProtKB-KW"/>
</dbReference>
<feature type="compositionally biased region" description="Acidic residues" evidence="4">
    <location>
        <begin position="86"/>
        <end position="95"/>
    </location>
</feature>
<dbReference type="InterPro" id="IPR011011">
    <property type="entry name" value="Znf_FYVE_PHD"/>
</dbReference>
<dbReference type="InterPro" id="IPR013083">
    <property type="entry name" value="Znf_RING/FYVE/PHD"/>
</dbReference>
<dbReference type="SMART" id="SM00249">
    <property type="entry name" value="PHD"/>
    <property type="match status" value="1"/>
</dbReference>
<organism evidence="6 7">
    <name type="scientific">Extremus antarcticus</name>
    <dbReference type="NCBI Taxonomy" id="702011"/>
    <lineage>
        <taxon>Eukaryota</taxon>
        <taxon>Fungi</taxon>
        <taxon>Dikarya</taxon>
        <taxon>Ascomycota</taxon>
        <taxon>Pezizomycotina</taxon>
        <taxon>Dothideomycetes</taxon>
        <taxon>Dothideomycetidae</taxon>
        <taxon>Mycosphaerellales</taxon>
        <taxon>Extremaceae</taxon>
        <taxon>Extremus</taxon>
    </lineage>
</organism>
<accession>A0AAJ0GBQ6</accession>
<keyword evidence="2" id="KW-0863">Zinc-finger</keyword>
<feature type="region of interest" description="Disordered" evidence="4">
    <location>
        <begin position="1"/>
        <end position="96"/>
    </location>
</feature>
<dbReference type="GO" id="GO:0061186">
    <property type="term" value="P:negative regulation of silent mating-type cassette heterochromatin formation"/>
    <property type="evidence" value="ECO:0007669"/>
    <property type="project" value="TreeGrafter"/>
</dbReference>
<proteinExistence type="predicted"/>
<dbReference type="EMBL" id="JAWDJX010000021">
    <property type="protein sequence ID" value="KAK3052356.1"/>
    <property type="molecule type" value="Genomic_DNA"/>
</dbReference>
<evidence type="ECO:0000256" key="1">
    <source>
        <dbReference type="ARBA" id="ARBA00022723"/>
    </source>
</evidence>
<feature type="compositionally biased region" description="Pro residues" evidence="4">
    <location>
        <begin position="13"/>
        <end position="24"/>
    </location>
</feature>
<evidence type="ECO:0000313" key="7">
    <source>
        <dbReference type="Proteomes" id="UP001271007"/>
    </source>
</evidence>
<protein>
    <submittedName>
        <fullName evidence="6">Histone deacetylase complex subunit</fullName>
    </submittedName>
</protein>
<dbReference type="InterPro" id="IPR019786">
    <property type="entry name" value="Zinc_finger_PHD-type_CS"/>
</dbReference>
<dbReference type="InterPro" id="IPR001965">
    <property type="entry name" value="Znf_PHD"/>
</dbReference>
<dbReference type="PANTHER" id="PTHR47793:SF1">
    <property type="entry name" value="HISTONE DEACETYLASE COMPLEX SUBUNIT CTI6"/>
    <property type="match status" value="1"/>
</dbReference>
<feature type="compositionally biased region" description="Basic and acidic residues" evidence="4">
    <location>
        <begin position="73"/>
        <end position="85"/>
    </location>
</feature>
<keyword evidence="3" id="KW-0862">Zinc</keyword>
<dbReference type="GO" id="GO:0070210">
    <property type="term" value="C:Rpd3L-Expanded complex"/>
    <property type="evidence" value="ECO:0007669"/>
    <property type="project" value="TreeGrafter"/>
</dbReference>
<keyword evidence="7" id="KW-1185">Reference proteome</keyword>
<dbReference type="Proteomes" id="UP001271007">
    <property type="component" value="Unassembled WGS sequence"/>
</dbReference>
<keyword evidence="1" id="KW-0479">Metal-binding</keyword>
<evidence type="ECO:0000259" key="5">
    <source>
        <dbReference type="SMART" id="SM00249"/>
    </source>
</evidence>
<dbReference type="InterPro" id="IPR053051">
    <property type="entry name" value="HDAC_complex_subunit"/>
</dbReference>
<evidence type="ECO:0000256" key="4">
    <source>
        <dbReference type="SAM" id="MobiDB-lite"/>
    </source>
</evidence>
<evidence type="ECO:0000313" key="6">
    <source>
        <dbReference type="EMBL" id="KAK3052356.1"/>
    </source>
</evidence>
<evidence type="ECO:0000256" key="2">
    <source>
        <dbReference type="ARBA" id="ARBA00022771"/>
    </source>
</evidence>
<comment type="caution">
    <text evidence="6">The sequence shown here is derived from an EMBL/GenBank/DDBJ whole genome shotgun (WGS) entry which is preliminary data.</text>
</comment>
<dbReference type="AlphaFoldDB" id="A0AAJ0GBQ6"/>
<dbReference type="SUPFAM" id="SSF57903">
    <property type="entry name" value="FYVE/PHD zinc finger"/>
    <property type="match status" value="1"/>
</dbReference>
<dbReference type="GO" id="GO:0061188">
    <property type="term" value="P:negative regulation of rDNA heterochromatin formation"/>
    <property type="evidence" value="ECO:0007669"/>
    <property type="project" value="TreeGrafter"/>
</dbReference>